<dbReference type="SUPFAM" id="SSF52540">
    <property type="entry name" value="P-loop containing nucleoside triphosphate hydrolases"/>
    <property type="match status" value="1"/>
</dbReference>
<sequence length="360" mass="38921">MASIVIDRIRKSFGAFQALKEVSLTINDGEFVSLLGPSGCGKTTLLRIIAGLETATSGDVHIGDKSVIGLPPKDRGLAMVFQNYAVFPHMTVYENVAFGLRMQKAGDARVKAQVEKAAGLLHIEQYLDRYPNKLSGGQRQRVAVARALAVEPKVLLMDEPLSNLDALLRLEMRTELKSVLQSAGTTTIYVTHDQTEAMGLSDRIAVMHNGVVEQVGNPVEIYNHPATRFVGGFIGNPPMNFIKVPVSNGRVSAGSEQLAAPKETGNEVILGLRGEAVELAPLPQGLEMKVRVAEPMGSHLLLTGSIHDQPARVILPASETVKSGDTIGLKLDRDRITWLSAESGKSYRSSQPENHLEYPA</sequence>
<dbReference type="InterPro" id="IPR027417">
    <property type="entry name" value="P-loop_NTPase"/>
</dbReference>
<dbReference type="SMART" id="SM00382">
    <property type="entry name" value="AAA"/>
    <property type="match status" value="1"/>
</dbReference>
<evidence type="ECO:0000256" key="4">
    <source>
        <dbReference type="ARBA" id="ARBA00022741"/>
    </source>
</evidence>
<dbReference type="RefSeq" id="WP_280730838.1">
    <property type="nucleotide sequence ID" value="NZ_CP120367.1"/>
</dbReference>
<name>A0ABY8CPP8_9HYPH</name>
<dbReference type="Gene3D" id="3.40.50.300">
    <property type="entry name" value="P-loop containing nucleotide triphosphate hydrolases"/>
    <property type="match status" value="1"/>
</dbReference>
<dbReference type="PROSITE" id="PS00211">
    <property type="entry name" value="ABC_TRANSPORTER_1"/>
    <property type="match status" value="1"/>
</dbReference>
<accession>A0ABY8CPP8</accession>
<evidence type="ECO:0000256" key="5">
    <source>
        <dbReference type="ARBA" id="ARBA00022840"/>
    </source>
</evidence>
<reference evidence="7 8" key="1">
    <citation type="submission" date="2023-03" db="EMBL/GenBank/DDBJ databases">
        <authorList>
            <person name="Kaur S."/>
            <person name="Espinosa-Saiz D."/>
            <person name="Velazquez E."/>
            <person name="Menendez E."/>
            <person name="diCenzo G.C."/>
        </authorList>
    </citation>
    <scope>NUCLEOTIDE SEQUENCE [LARGE SCALE GENOMIC DNA]</scope>
    <source>
        <strain evidence="7 8">LMG 27395</strain>
    </source>
</reference>
<dbReference type="Pfam" id="PF08402">
    <property type="entry name" value="TOBE_2"/>
    <property type="match status" value="1"/>
</dbReference>
<keyword evidence="5 7" id="KW-0067">ATP-binding</keyword>
<dbReference type="InterPro" id="IPR047641">
    <property type="entry name" value="ABC_transpr_MalK/UgpC-like"/>
</dbReference>
<comment type="subcellular location">
    <subcellularLocation>
        <location evidence="1">Cell inner membrane</location>
        <topology evidence="1">Peripheral membrane protein</topology>
    </subcellularLocation>
</comment>
<evidence type="ECO:0000256" key="1">
    <source>
        <dbReference type="ARBA" id="ARBA00004417"/>
    </source>
</evidence>
<gene>
    <name evidence="7" type="ORF">PYH38_001539</name>
</gene>
<dbReference type="PANTHER" id="PTHR43875">
    <property type="entry name" value="MALTODEXTRIN IMPORT ATP-BINDING PROTEIN MSMX"/>
    <property type="match status" value="1"/>
</dbReference>
<dbReference type="Proteomes" id="UP001235547">
    <property type="component" value="Chromosome 2"/>
</dbReference>
<keyword evidence="4" id="KW-0547">Nucleotide-binding</keyword>
<dbReference type="EMBL" id="CP120370">
    <property type="protein sequence ID" value="WEX80137.1"/>
    <property type="molecule type" value="Genomic_DNA"/>
</dbReference>
<dbReference type="InterPro" id="IPR013611">
    <property type="entry name" value="Transp-assoc_OB_typ2"/>
</dbReference>
<dbReference type="GO" id="GO:0005524">
    <property type="term" value="F:ATP binding"/>
    <property type="evidence" value="ECO:0007669"/>
    <property type="project" value="UniProtKB-KW"/>
</dbReference>
<dbReference type="PANTHER" id="PTHR43875:SF1">
    <property type="entry name" value="OSMOPROTECTIVE COMPOUNDS UPTAKE ATP-BINDING PROTEIN GGTA"/>
    <property type="match status" value="1"/>
</dbReference>
<dbReference type="InterPro" id="IPR003439">
    <property type="entry name" value="ABC_transporter-like_ATP-bd"/>
</dbReference>
<dbReference type="Pfam" id="PF00005">
    <property type="entry name" value="ABC_tran"/>
    <property type="match status" value="1"/>
</dbReference>
<evidence type="ECO:0000256" key="3">
    <source>
        <dbReference type="ARBA" id="ARBA00022448"/>
    </source>
</evidence>
<evidence type="ECO:0000256" key="2">
    <source>
        <dbReference type="ARBA" id="ARBA00005417"/>
    </source>
</evidence>
<dbReference type="Gene3D" id="2.40.50.100">
    <property type="match status" value="1"/>
</dbReference>
<dbReference type="InterPro" id="IPR008995">
    <property type="entry name" value="Mo/tungstate-bd_C_term_dom"/>
</dbReference>
<feature type="domain" description="ABC transporter" evidence="6">
    <location>
        <begin position="4"/>
        <end position="234"/>
    </location>
</feature>
<dbReference type="PROSITE" id="PS50893">
    <property type="entry name" value="ABC_TRANSPORTER_2"/>
    <property type="match status" value="1"/>
</dbReference>
<dbReference type="InterPro" id="IPR017871">
    <property type="entry name" value="ABC_transporter-like_CS"/>
</dbReference>
<protein>
    <submittedName>
        <fullName evidence="7">ABC transporter ATP-binding protein</fullName>
    </submittedName>
</protein>
<evidence type="ECO:0000313" key="8">
    <source>
        <dbReference type="Proteomes" id="UP001235547"/>
    </source>
</evidence>
<evidence type="ECO:0000313" key="7">
    <source>
        <dbReference type="EMBL" id="WEX80137.1"/>
    </source>
</evidence>
<comment type="similarity">
    <text evidence="2">Belongs to the ABC transporter superfamily.</text>
</comment>
<dbReference type="InterPro" id="IPR003593">
    <property type="entry name" value="AAA+_ATPase"/>
</dbReference>
<proteinExistence type="inferred from homology"/>
<keyword evidence="8" id="KW-1185">Reference proteome</keyword>
<organism evidence="7 8">
    <name type="scientific">Sinorhizobium numidicum</name>
    <dbReference type="NCBI Taxonomy" id="680248"/>
    <lineage>
        <taxon>Bacteria</taxon>
        <taxon>Pseudomonadati</taxon>
        <taxon>Pseudomonadota</taxon>
        <taxon>Alphaproteobacteria</taxon>
        <taxon>Hyphomicrobiales</taxon>
        <taxon>Rhizobiaceae</taxon>
        <taxon>Sinorhizobium/Ensifer group</taxon>
        <taxon>Sinorhizobium</taxon>
    </lineage>
</organism>
<evidence type="ECO:0000259" key="6">
    <source>
        <dbReference type="PROSITE" id="PS50893"/>
    </source>
</evidence>
<dbReference type="Gene3D" id="2.40.50.140">
    <property type="entry name" value="Nucleic acid-binding proteins"/>
    <property type="match status" value="1"/>
</dbReference>
<dbReference type="SUPFAM" id="SSF50331">
    <property type="entry name" value="MOP-like"/>
    <property type="match status" value="1"/>
</dbReference>
<dbReference type="InterPro" id="IPR012340">
    <property type="entry name" value="NA-bd_OB-fold"/>
</dbReference>
<keyword evidence="3" id="KW-0813">Transport</keyword>